<reference evidence="3 4" key="1">
    <citation type="journal article" date="2018" name="FEMS Microbiol. Ecol.">
        <title>Co-invading symbiotic mutualists of Medicago polymorpha retain high ancestral diversity and contain diverse accessory genomes.</title>
        <authorList>
            <person name="Porter S.S."/>
            <person name="Faber-Hammond J.J."/>
            <person name="Friesen M.L."/>
        </authorList>
    </citation>
    <scope>NUCLEOTIDE SEQUENCE [LARGE SCALE GENOMIC DNA]</scope>
    <source>
        <strain evidence="3 4">Str16</strain>
    </source>
</reference>
<evidence type="ECO:0000313" key="3">
    <source>
        <dbReference type="EMBL" id="PLU04551.1"/>
    </source>
</evidence>
<dbReference type="EMBL" id="NBUC01000065">
    <property type="protein sequence ID" value="PLU04551.1"/>
    <property type="molecule type" value="Genomic_DNA"/>
</dbReference>
<proteinExistence type="predicted"/>
<dbReference type="Proteomes" id="UP001190825">
    <property type="component" value="Unassembled WGS sequence"/>
</dbReference>
<dbReference type="PANTHER" id="PTHR41287:SF1">
    <property type="entry name" value="PROTEIN YMFN"/>
    <property type="match status" value="1"/>
</dbReference>
<gene>
    <name evidence="3" type="ORF">BMJ33_11865</name>
</gene>
<evidence type="ECO:0000313" key="4">
    <source>
        <dbReference type="Proteomes" id="UP001190825"/>
    </source>
</evidence>
<dbReference type="InterPro" id="IPR005021">
    <property type="entry name" value="Terminase_largesu-like"/>
</dbReference>
<sequence>MFIDKQAPSAGKSQIGLTSELRQLMVLRQVPKKDWGLPSGRAIAFAHSLIVPAGKHVGKPLRLAKPQIEFIRDVYNPRDKDGQRKRRQAVFSVARRNGKTLLAAVIILLHLVGPFKKPNSVIASAATTRKQASIVYRFVARMVKMNVVLAKRLKVVDSTKHVTHRRDGSFYSAIAAEAGGQFGEGLDLVVYDELSQAKNALLYDVLMTSLGAQVEPLMMIISTQAPADDHILSELIDYGLKIRAGEIEDDTFTVHLYAAEPGCKLLDEREWKKANPALGDYRDIGEFRAAMKRAEKVPSLENRLRNLYLNQRVQAKAPFLSPNVWVRGAKPTVEDLLYDGRPVYGGLDLSARTDLSAFVMAVEDDESNIHLVPRIWTPGDTLDERGLRDRAPYRVWADNGFLIPVPGQVLDYDFLAADVGELSSTIPFANVNYDMWRIDVLKQSFARLGVDVPLSPFGQGYKSMSPAIEAFEELAVQGKLFHGGHPVLRWCISNAVIDSDAAGNRKLTKAKSFGRIDASVAAVMAVAACRLRTEAELDMANLVA</sequence>
<dbReference type="Pfam" id="PF03354">
    <property type="entry name" value="TerL_ATPase"/>
    <property type="match status" value="1"/>
</dbReference>
<keyword evidence="4" id="KW-1185">Reference proteome</keyword>
<feature type="domain" description="Terminase large subunit-like ATPase" evidence="1">
    <location>
        <begin position="74"/>
        <end position="227"/>
    </location>
</feature>
<feature type="domain" description="Terminase large subunit-like endonuclease" evidence="2">
    <location>
        <begin position="246"/>
        <end position="529"/>
    </location>
</feature>
<protein>
    <submittedName>
        <fullName evidence="3">Terminase</fullName>
    </submittedName>
</protein>
<evidence type="ECO:0000259" key="1">
    <source>
        <dbReference type="Pfam" id="PF03354"/>
    </source>
</evidence>
<dbReference type="InterPro" id="IPR046462">
    <property type="entry name" value="TerL_nuclease"/>
</dbReference>
<dbReference type="Gene3D" id="3.40.50.300">
    <property type="entry name" value="P-loop containing nucleotide triphosphate hydrolases"/>
    <property type="match status" value="1"/>
</dbReference>
<name>A0ABX4TMZ1_9HYPH</name>
<dbReference type="InterPro" id="IPR027417">
    <property type="entry name" value="P-loop_NTPase"/>
</dbReference>
<evidence type="ECO:0000259" key="2">
    <source>
        <dbReference type="Pfam" id="PF20441"/>
    </source>
</evidence>
<comment type="caution">
    <text evidence="3">The sequence shown here is derived from an EMBL/GenBank/DDBJ whole genome shotgun (WGS) entry which is preliminary data.</text>
</comment>
<dbReference type="Pfam" id="PF20441">
    <property type="entry name" value="TerL_nuclease"/>
    <property type="match status" value="1"/>
</dbReference>
<dbReference type="PANTHER" id="PTHR41287">
    <property type="match status" value="1"/>
</dbReference>
<organism evidence="3 4">
    <name type="scientific">Sinorhizobium medicae</name>
    <dbReference type="NCBI Taxonomy" id="110321"/>
    <lineage>
        <taxon>Bacteria</taxon>
        <taxon>Pseudomonadati</taxon>
        <taxon>Pseudomonadota</taxon>
        <taxon>Alphaproteobacteria</taxon>
        <taxon>Hyphomicrobiales</taxon>
        <taxon>Rhizobiaceae</taxon>
        <taxon>Sinorhizobium/Ensifer group</taxon>
        <taxon>Sinorhizobium</taxon>
    </lineage>
</organism>
<dbReference type="RefSeq" id="WP_101778412.1">
    <property type="nucleotide sequence ID" value="NZ_NBUC01000065.1"/>
</dbReference>
<accession>A0ABX4TMZ1</accession>
<dbReference type="InterPro" id="IPR046461">
    <property type="entry name" value="TerL_ATPase"/>
</dbReference>